<dbReference type="Proteomes" id="UP000289738">
    <property type="component" value="Chromosome B06"/>
</dbReference>
<gene>
    <name evidence="3" type="ORF">Ahy_B06g084388</name>
</gene>
<dbReference type="GO" id="GO:0004523">
    <property type="term" value="F:RNA-DNA hybrid ribonuclease activity"/>
    <property type="evidence" value="ECO:0007669"/>
    <property type="project" value="InterPro"/>
</dbReference>
<dbReference type="PANTHER" id="PTHR47074">
    <property type="entry name" value="BNAC02G40300D PROTEIN"/>
    <property type="match status" value="1"/>
</dbReference>
<dbReference type="Gene3D" id="3.30.420.10">
    <property type="entry name" value="Ribonuclease H-like superfamily/Ribonuclease H"/>
    <property type="match status" value="1"/>
</dbReference>
<dbReference type="GO" id="GO:0003676">
    <property type="term" value="F:nucleic acid binding"/>
    <property type="evidence" value="ECO:0007669"/>
    <property type="project" value="InterPro"/>
</dbReference>
<sequence length="145" mass="15533">MAERSLLLQEPLPGSQSDDFWSAPPPNTFKLNVDAATNNGGKGGVGVVIRDSEGVVTAAATLEIASSLSVREATEAMACYLGLKFATQYYFFDIELEGDNIKMVKTLKSKYPLGGELSSPLPSKSSSYQAKCNVVGRDTLRNMCS</sequence>
<keyword evidence="4" id="KW-1185">Reference proteome</keyword>
<proteinExistence type="predicted"/>
<feature type="region of interest" description="Disordered" evidence="1">
    <location>
        <begin position="1"/>
        <end position="20"/>
    </location>
</feature>
<dbReference type="InterPro" id="IPR012337">
    <property type="entry name" value="RNaseH-like_sf"/>
</dbReference>
<dbReference type="EMBL" id="SDMP01000016">
    <property type="protein sequence ID" value="RYR04616.1"/>
    <property type="molecule type" value="Genomic_DNA"/>
</dbReference>
<protein>
    <recommendedName>
        <fullName evidence="2">RNase H type-1 domain-containing protein</fullName>
    </recommendedName>
</protein>
<dbReference type="PANTHER" id="PTHR47074:SF11">
    <property type="entry name" value="REVERSE TRANSCRIPTASE-LIKE PROTEIN"/>
    <property type="match status" value="1"/>
</dbReference>
<dbReference type="InterPro" id="IPR002156">
    <property type="entry name" value="RNaseH_domain"/>
</dbReference>
<dbReference type="InterPro" id="IPR036397">
    <property type="entry name" value="RNaseH_sf"/>
</dbReference>
<name>A0A444YRS3_ARAHY</name>
<dbReference type="SUPFAM" id="SSF53098">
    <property type="entry name" value="Ribonuclease H-like"/>
    <property type="match status" value="1"/>
</dbReference>
<evidence type="ECO:0000256" key="1">
    <source>
        <dbReference type="SAM" id="MobiDB-lite"/>
    </source>
</evidence>
<dbReference type="AlphaFoldDB" id="A0A444YRS3"/>
<evidence type="ECO:0000313" key="3">
    <source>
        <dbReference type="EMBL" id="RYR04616.1"/>
    </source>
</evidence>
<dbReference type="Pfam" id="PF13456">
    <property type="entry name" value="RVT_3"/>
    <property type="match status" value="1"/>
</dbReference>
<feature type="domain" description="RNase H type-1" evidence="2">
    <location>
        <begin position="32"/>
        <end position="112"/>
    </location>
</feature>
<organism evidence="3 4">
    <name type="scientific">Arachis hypogaea</name>
    <name type="common">Peanut</name>
    <dbReference type="NCBI Taxonomy" id="3818"/>
    <lineage>
        <taxon>Eukaryota</taxon>
        <taxon>Viridiplantae</taxon>
        <taxon>Streptophyta</taxon>
        <taxon>Embryophyta</taxon>
        <taxon>Tracheophyta</taxon>
        <taxon>Spermatophyta</taxon>
        <taxon>Magnoliopsida</taxon>
        <taxon>eudicotyledons</taxon>
        <taxon>Gunneridae</taxon>
        <taxon>Pentapetalae</taxon>
        <taxon>rosids</taxon>
        <taxon>fabids</taxon>
        <taxon>Fabales</taxon>
        <taxon>Fabaceae</taxon>
        <taxon>Papilionoideae</taxon>
        <taxon>50 kb inversion clade</taxon>
        <taxon>dalbergioids sensu lato</taxon>
        <taxon>Dalbergieae</taxon>
        <taxon>Pterocarpus clade</taxon>
        <taxon>Arachis</taxon>
    </lineage>
</organism>
<dbReference type="InterPro" id="IPR052929">
    <property type="entry name" value="RNase_H-like_EbsB-rel"/>
</dbReference>
<accession>A0A444YRS3</accession>
<evidence type="ECO:0000259" key="2">
    <source>
        <dbReference type="Pfam" id="PF13456"/>
    </source>
</evidence>
<reference evidence="3 4" key="1">
    <citation type="submission" date="2019-01" db="EMBL/GenBank/DDBJ databases">
        <title>Sequencing of cultivated peanut Arachis hypogaea provides insights into genome evolution and oil improvement.</title>
        <authorList>
            <person name="Chen X."/>
        </authorList>
    </citation>
    <scope>NUCLEOTIDE SEQUENCE [LARGE SCALE GENOMIC DNA]</scope>
    <source>
        <strain evidence="4">cv. Fuhuasheng</strain>
        <tissue evidence="3">Leaves</tissue>
    </source>
</reference>
<evidence type="ECO:0000313" key="4">
    <source>
        <dbReference type="Proteomes" id="UP000289738"/>
    </source>
</evidence>
<comment type="caution">
    <text evidence="3">The sequence shown here is derived from an EMBL/GenBank/DDBJ whole genome shotgun (WGS) entry which is preliminary data.</text>
</comment>